<organism evidence="2 3">
    <name type="scientific">Hymenoscyphus fraxineus</name>
    <dbReference type="NCBI Taxonomy" id="746836"/>
    <lineage>
        <taxon>Eukaryota</taxon>
        <taxon>Fungi</taxon>
        <taxon>Dikarya</taxon>
        <taxon>Ascomycota</taxon>
        <taxon>Pezizomycotina</taxon>
        <taxon>Leotiomycetes</taxon>
        <taxon>Helotiales</taxon>
        <taxon>Helotiaceae</taxon>
        <taxon>Hymenoscyphus</taxon>
    </lineage>
</organism>
<dbReference type="InterPro" id="IPR000408">
    <property type="entry name" value="Reg_chr_condens"/>
</dbReference>
<evidence type="ECO:0008006" key="4">
    <source>
        <dbReference type="Google" id="ProtNLM"/>
    </source>
</evidence>
<feature type="repeat" description="RCC1" evidence="1">
    <location>
        <begin position="165"/>
        <end position="222"/>
    </location>
</feature>
<dbReference type="PROSITE" id="PS50012">
    <property type="entry name" value="RCC1_3"/>
    <property type="match status" value="1"/>
</dbReference>
<dbReference type="AlphaFoldDB" id="A0A9N9PW88"/>
<sequence>MALWACGFNAFSQLTEKELGSEEEKLGQEDLREWSPIFTSQVIDFFYGDFSTTSFFTSTSSTLEHQYLGLPTPQNKARDTVHIDHSTQLHSPQHLPFPSPSPKPRQLAIISSGALALIPSFNQKAIWIYNNPIPSQPPTSRFAFPTAVTSIVGNLAAFHVLTEDGVVYSLGDARFPALLGREVTESRPASNPFEIPDLIDLPTGPITKIASGGTLTAAITARNDLYIWGQVPLSAHNSSSGYFLPFFDRGDEEMEHVGEGVISVDVYGLDVIDVAVGRDYMLAVTTDEGGEERKVWGIGSNAHGQLGLGNVEGVREWVEMSLKGLGRGVIKGVWTGYENTFLVVGDGQRENRENNSQTADMALDG</sequence>
<name>A0A9N9PW88_9HELO</name>
<evidence type="ECO:0000313" key="2">
    <source>
        <dbReference type="EMBL" id="CAG8957518.1"/>
    </source>
</evidence>
<dbReference type="PANTHER" id="PTHR45982">
    <property type="entry name" value="REGULATOR OF CHROMOSOME CONDENSATION"/>
    <property type="match status" value="1"/>
</dbReference>
<dbReference type="SUPFAM" id="SSF50985">
    <property type="entry name" value="RCC1/BLIP-II"/>
    <property type="match status" value="1"/>
</dbReference>
<gene>
    <name evidence="2" type="ORF">HYFRA_00010384</name>
</gene>
<dbReference type="GO" id="GO:0005737">
    <property type="term" value="C:cytoplasm"/>
    <property type="evidence" value="ECO:0007669"/>
    <property type="project" value="TreeGrafter"/>
</dbReference>
<dbReference type="Proteomes" id="UP000696280">
    <property type="component" value="Unassembled WGS sequence"/>
</dbReference>
<dbReference type="EMBL" id="CAJVRL010000080">
    <property type="protein sequence ID" value="CAG8957518.1"/>
    <property type="molecule type" value="Genomic_DNA"/>
</dbReference>
<comment type="caution">
    <text evidence="2">The sequence shown here is derived from an EMBL/GenBank/DDBJ whole genome shotgun (WGS) entry which is preliminary data.</text>
</comment>
<reference evidence="2" key="1">
    <citation type="submission" date="2021-07" db="EMBL/GenBank/DDBJ databases">
        <authorList>
            <person name="Durling M."/>
        </authorList>
    </citation>
    <scope>NUCLEOTIDE SEQUENCE</scope>
</reference>
<keyword evidence="3" id="KW-1185">Reference proteome</keyword>
<accession>A0A9N9PW88</accession>
<dbReference type="Gene3D" id="2.130.10.30">
    <property type="entry name" value="Regulator of chromosome condensation 1/beta-lactamase-inhibitor protein II"/>
    <property type="match status" value="1"/>
</dbReference>
<proteinExistence type="predicted"/>
<dbReference type="GO" id="GO:0005085">
    <property type="term" value="F:guanyl-nucleotide exchange factor activity"/>
    <property type="evidence" value="ECO:0007669"/>
    <property type="project" value="TreeGrafter"/>
</dbReference>
<dbReference type="PANTHER" id="PTHR45982:SF1">
    <property type="entry name" value="REGULATOR OF CHROMOSOME CONDENSATION"/>
    <property type="match status" value="1"/>
</dbReference>
<dbReference type="InterPro" id="IPR009091">
    <property type="entry name" value="RCC1/BLIP-II"/>
</dbReference>
<dbReference type="OrthoDB" id="5370059at2759"/>
<protein>
    <recommendedName>
        <fullName evidence="4">RCC1/BLIP-II protein</fullName>
    </recommendedName>
</protein>
<dbReference type="InterPro" id="IPR051553">
    <property type="entry name" value="Ran_GTPase-activating"/>
</dbReference>
<evidence type="ECO:0000256" key="1">
    <source>
        <dbReference type="PROSITE-ProRule" id="PRU00235"/>
    </source>
</evidence>
<evidence type="ECO:0000313" key="3">
    <source>
        <dbReference type="Proteomes" id="UP000696280"/>
    </source>
</evidence>